<evidence type="ECO:0000256" key="2">
    <source>
        <dbReference type="ARBA" id="ARBA00009370"/>
    </source>
</evidence>
<evidence type="ECO:0000313" key="8">
    <source>
        <dbReference type="Proteomes" id="UP001500630"/>
    </source>
</evidence>
<dbReference type="InterPro" id="IPR019756">
    <property type="entry name" value="Pept_S26A_signal_pept_1_Ser-AS"/>
</dbReference>
<feature type="region of interest" description="Disordered" evidence="5">
    <location>
        <begin position="141"/>
        <end position="160"/>
    </location>
</feature>
<keyword evidence="3" id="KW-0645">Protease</keyword>
<evidence type="ECO:0000256" key="5">
    <source>
        <dbReference type="SAM" id="MobiDB-lite"/>
    </source>
</evidence>
<dbReference type="InterPro" id="IPR036286">
    <property type="entry name" value="LexA/Signal_pep-like_sf"/>
</dbReference>
<keyword evidence="4" id="KW-0378">Hydrolase</keyword>
<feature type="domain" description="Peptidase S26" evidence="6">
    <location>
        <begin position="12"/>
        <end position="88"/>
    </location>
</feature>
<dbReference type="EMBL" id="BAABDQ010000016">
    <property type="protein sequence ID" value="GAA3574765.1"/>
    <property type="molecule type" value="Genomic_DNA"/>
</dbReference>
<keyword evidence="8" id="KW-1185">Reference proteome</keyword>
<dbReference type="CDD" id="cd06462">
    <property type="entry name" value="Peptidase_S24_S26"/>
    <property type="match status" value="1"/>
</dbReference>
<reference evidence="8" key="1">
    <citation type="journal article" date="2019" name="Int. J. Syst. Evol. Microbiol.">
        <title>The Global Catalogue of Microorganisms (GCM) 10K type strain sequencing project: providing services to taxonomists for standard genome sequencing and annotation.</title>
        <authorList>
            <consortium name="The Broad Institute Genomics Platform"/>
            <consortium name="The Broad Institute Genome Sequencing Center for Infectious Disease"/>
            <person name="Wu L."/>
            <person name="Ma J."/>
        </authorList>
    </citation>
    <scope>NUCLEOTIDE SEQUENCE [LARGE SCALE GENOMIC DNA]</scope>
    <source>
        <strain evidence="8">JCM 17326</strain>
    </source>
</reference>
<name>A0ABP6XYW0_9ACTN</name>
<evidence type="ECO:0000259" key="6">
    <source>
        <dbReference type="Pfam" id="PF10502"/>
    </source>
</evidence>
<comment type="subcellular location">
    <subcellularLocation>
        <location evidence="1">Cell membrane</location>
        <topology evidence="1">Single-pass type II membrane protein</topology>
    </subcellularLocation>
</comment>
<evidence type="ECO:0000313" key="7">
    <source>
        <dbReference type="EMBL" id="GAA3574765.1"/>
    </source>
</evidence>
<sequence>MSAPIVLATGCAVAALIALIVRLRRAYSIIRVDGFSMAPALTDGDRLLARRMAPSALRNGHIAVVLSPLPMGGPFLIKRIVALPGDEVPPSVRPVVPDARVPGGRLILIGDNTGASFDSRDHGYFAIADIHAITIRKLAPSRTENEPGKRFLRQQSNQRQ</sequence>
<accession>A0ABP6XYW0</accession>
<evidence type="ECO:0000256" key="1">
    <source>
        <dbReference type="ARBA" id="ARBA00004401"/>
    </source>
</evidence>
<dbReference type="InterPro" id="IPR019533">
    <property type="entry name" value="Peptidase_S26"/>
</dbReference>
<dbReference type="PROSITE" id="PS00501">
    <property type="entry name" value="SPASE_I_1"/>
    <property type="match status" value="1"/>
</dbReference>
<dbReference type="RefSeq" id="WP_345567700.1">
    <property type="nucleotide sequence ID" value="NZ_BAABDQ010000016.1"/>
</dbReference>
<dbReference type="SUPFAM" id="SSF51306">
    <property type="entry name" value="LexA/Signal peptidase"/>
    <property type="match status" value="1"/>
</dbReference>
<dbReference type="Gene3D" id="2.10.109.10">
    <property type="entry name" value="Umud Fragment, subunit A"/>
    <property type="match status" value="1"/>
</dbReference>
<evidence type="ECO:0000256" key="4">
    <source>
        <dbReference type="ARBA" id="ARBA00022801"/>
    </source>
</evidence>
<protein>
    <submittedName>
        <fullName evidence="7">S26 family signal peptidase</fullName>
    </submittedName>
</protein>
<dbReference type="PRINTS" id="PR00727">
    <property type="entry name" value="LEADERPTASE"/>
</dbReference>
<proteinExistence type="inferred from homology"/>
<dbReference type="Proteomes" id="UP001500630">
    <property type="component" value="Unassembled WGS sequence"/>
</dbReference>
<gene>
    <name evidence="7" type="ORF">GCM10022419_064820</name>
</gene>
<dbReference type="InterPro" id="IPR000223">
    <property type="entry name" value="Pept_S26A_signal_pept_1"/>
</dbReference>
<comment type="caution">
    <text evidence="7">The sequence shown here is derived from an EMBL/GenBank/DDBJ whole genome shotgun (WGS) entry which is preliminary data.</text>
</comment>
<dbReference type="Pfam" id="PF10502">
    <property type="entry name" value="Peptidase_S26"/>
    <property type="match status" value="1"/>
</dbReference>
<dbReference type="PANTHER" id="PTHR43390:SF1">
    <property type="entry name" value="CHLOROPLAST PROCESSING PEPTIDASE"/>
    <property type="match status" value="1"/>
</dbReference>
<dbReference type="PANTHER" id="PTHR43390">
    <property type="entry name" value="SIGNAL PEPTIDASE I"/>
    <property type="match status" value="1"/>
</dbReference>
<comment type="similarity">
    <text evidence="2">Belongs to the peptidase S26 family.</text>
</comment>
<organism evidence="7 8">
    <name type="scientific">Nonomuraea rosea</name>
    <dbReference type="NCBI Taxonomy" id="638574"/>
    <lineage>
        <taxon>Bacteria</taxon>
        <taxon>Bacillati</taxon>
        <taxon>Actinomycetota</taxon>
        <taxon>Actinomycetes</taxon>
        <taxon>Streptosporangiales</taxon>
        <taxon>Streptosporangiaceae</taxon>
        <taxon>Nonomuraea</taxon>
    </lineage>
</organism>
<evidence type="ECO:0000256" key="3">
    <source>
        <dbReference type="ARBA" id="ARBA00022670"/>
    </source>
</evidence>